<dbReference type="CDD" id="cd17557">
    <property type="entry name" value="REC_Rcp-like"/>
    <property type="match status" value="1"/>
</dbReference>
<keyword evidence="1" id="KW-0597">Phosphoprotein</keyword>
<dbReference type="SUPFAM" id="SSF52172">
    <property type="entry name" value="CheY-like"/>
    <property type="match status" value="1"/>
</dbReference>
<keyword evidence="4" id="KW-1185">Reference proteome</keyword>
<dbReference type="InterPro" id="IPR052893">
    <property type="entry name" value="TCS_response_regulator"/>
</dbReference>
<dbReference type="PANTHER" id="PTHR44520">
    <property type="entry name" value="RESPONSE REGULATOR RCP1-RELATED"/>
    <property type="match status" value="1"/>
</dbReference>
<dbReference type="InterPro" id="IPR001789">
    <property type="entry name" value="Sig_transdc_resp-reg_receiver"/>
</dbReference>
<dbReference type="Gene3D" id="3.40.50.2300">
    <property type="match status" value="1"/>
</dbReference>
<gene>
    <name evidence="3" type="ORF">ACFOW7_05425</name>
</gene>
<reference evidence="4" key="1">
    <citation type="journal article" date="2019" name="Int. J. Syst. Evol. Microbiol.">
        <title>The Global Catalogue of Microorganisms (GCM) 10K type strain sequencing project: providing services to taxonomists for standard genome sequencing and annotation.</title>
        <authorList>
            <consortium name="The Broad Institute Genomics Platform"/>
            <consortium name="The Broad Institute Genome Sequencing Center for Infectious Disease"/>
            <person name="Wu L."/>
            <person name="Ma J."/>
        </authorList>
    </citation>
    <scope>NUCLEOTIDE SEQUENCE [LARGE SCALE GENOMIC DNA]</scope>
    <source>
        <strain evidence="4">LMG 29894</strain>
    </source>
</reference>
<evidence type="ECO:0000259" key="2">
    <source>
        <dbReference type="PROSITE" id="PS50110"/>
    </source>
</evidence>
<dbReference type="RefSeq" id="WP_378161866.1">
    <property type="nucleotide sequence ID" value="NZ_JBHSBU010000001.1"/>
</dbReference>
<evidence type="ECO:0000256" key="1">
    <source>
        <dbReference type="PROSITE-ProRule" id="PRU00169"/>
    </source>
</evidence>
<protein>
    <submittedName>
        <fullName evidence="3">Response regulator</fullName>
    </submittedName>
</protein>
<dbReference type="EMBL" id="JBHSBU010000001">
    <property type="protein sequence ID" value="MFC4158799.1"/>
    <property type="molecule type" value="Genomic_DNA"/>
</dbReference>
<dbReference type="PROSITE" id="PS50110">
    <property type="entry name" value="RESPONSE_REGULATORY"/>
    <property type="match status" value="1"/>
</dbReference>
<proteinExistence type="predicted"/>
<dbReference type="InterPro" id="IPR011006">
    <property type="entry name" value="CheY-like_superfamily"/>
</dbReference>
<name>A0ABV8MKY1_9NEIS</name>
<evidence type="ECO:0000313" key="3">
    <source>
        <dbReference type="EMBL" id="MFC4158799.1"/>
    </source>
</evidence>
<sequence>MSNMQAVDILLVEDNPTDAELTLTALAEQRVANRVIWVTDGESALDYLFCRGAYRERDPTPPRLVLLDLKLPKIDGIEVLQALRADPMLSRLPVTMLTSSAEESDLARSYDLGVNSYVVKPVDFDQFSTEVSRLGFYWLLINHSPPYPQGRPE</sequence>
<dbReference type="Proteomes" id="UP001595791">
    <property type="component" value="Unassembled WGS sequence"/>
</dbReference>
<dbReference type="SMART" id="SM00448">
    <property type="entry name" value="REC"/>
    <property type="match status" value="1"/>
</dbReference>
<comment type="caution">
    <text evidence="3">The sequence shown here is derived from an EMBL/GenBank/DDBJ whole genome shotgun (WGS) entry which is preliminary data.</text>
</comment>
<feature type="domain" description="Response regulatory" evidence="2">
    <location>
        <begin position="8"/>
        <end position="135"/>
    </location>
</feature>
<dbReference type="Pfam" id="PF00072">
    <property type="entry name" value="Response_reg"/>
    <property type="match status" value="1"/>
</dbReference>
<dbReference type="PANTHER" id="PTHR44520:SF1">
    <property type="entry name" value="TWO-COMPONENT SYSTEM REGULATORY PROTEIN"/>
    <property type="match status" value="1"/>
</dbReference>
<accession>A0ABV8MKY1</accession>
<evidence type="ECO:0000313" key="4">
    <source>
        <dbReference type="Proteomes" id="UP001595791"/>
    </source>
</evidence>
<organism evidence="3 4">
    <name type="scientific">Chitinimonas lacunae</name>
    <dbReference type="NCBI Taxonomy" id="1963018"/>
    <lineage>
        <taxon>Bacteria</taxon>
        <taxon>Pseudomonadati</taxon>
        <taxon>Pseudomonadota</taxon>
        <taxon>Betaproteobacteria</taxon>
        <taxon>Neisseriales</taxon>
        <taxon>Chitinibacteraceae</taxon>
        <taxon>Chitinimonas</taxon>
    </lineage>
</organism>
<feature type="modified residue" description="4-aspartylphosphate" evidence="1">
    <location>
        <position position="68"/>
    </location>
</feature>